<evidence type="ECO:0000259" key="6">
    <source>
        <dbReference type="Pfam" id="PF24595"/>
    </source>
</evidence>
<dbReference type="Pfam" id="PF18962">
    <property type="entry name" value="Por_Secre_tail"/>
    <property type="match status" value="1"/>
</dbReference>
<dbReference type="InterPro" id="IPR055353">
    <property type="entry name" value="DUF7619"/>
</dbReference>
<dbReference type="Gene3D" id="3.80.10.10">
    <property type="entry name" value="Ribonuclease Inhibitor"/>
    <property type="match status" value="1"/>
</dbReference>
<evidence type="ECO:0000313" key="7">
    <source>
        <dbReference type="EMBL" id="RXR21598.1"/>
    </source>
</evidence>
<comment type="caution">
    <text evidence="7">The sequence shown here is derived from an EMBL/GenBank/DDBJ whole genome shotgun (WGS) entry which is preliminary data.</text>
</comment>
<dbReference type="PANTHER" id="PTHR47566:SF1">
    <property type="entry name" value="PROTEIN NUD1"/>
    <property type="match status" value="1"/>
</dbReference>
<dbReference type="NCBIfam" id="TIGR01451">
    <property type="entry name" value="B_ant_repeat"/>
    <property type="match status" value="1"/>
</dbReference>
<protein>
    <submittedName>
        <fullName evidence="7">T9SS type A sorting domain-containing protein</fullName>
    </submittedName>
</protein>
<dbReference type="AlphaFoldDB" id="A0A4Q1KAA1"/>
<evidence type="ECO:0000259" key="5">
    <source>
        <dbReference type="Pfam" id="PF18962"/>
    </source>
</evidence>
<dbReference type="SUPFAM" id="SSF52058">
    <property type="entry name" value="L domain-like"/>
    <property type="match status" value="1"/>
</dbReference>
<feature type="signal peptide" evidence="4">
    <location>
        <begin position="1"/>
        <end position="18"/>
    </location>
</feature>
<keyword evidence="3" id="KW-0677">Repeat</keyword>
<dbReference type="EMBL" id="SBKN01000007">
    <property type="protein sequence ID" value="RXR21598.1"/>
    <property type="molecule type" value="Genomic_DNA"/>
</dbReference>
<accession>A0A4Q1KAA1</accession>
<gene>
    <name evidence="7" type="ORF">EQG61_11340</name>
</gene>
<dbReference type="Pfam" id="PF24595">
    <property type="entry name" value="DUF7619"/>
    <property type="match status" value="1"/>
</dbReference>
<keyword evidence="8" id="KW-1185">Reference proteome</keyword>
<dbReference type="OrthoDB" id="1110367at2"/>
<evidence type="ECO:0000256" key="4">
    <source>
        <dbReference type="SAM" id="SignalP"/>
    </source>
</evidence>
<keyword evidence="2 4" id="KW-0732">Signal</keyword>
<keyword evidence="1" id="KW-0433">Leucine-rich repeat</keyword>
<proteinExistence type="predicted"/>
<dbReference type="GO" id="GO:0035591">
    <property type="term" value="F:signaling adaptor activity"/>
    <property type="evidence" value="ECO:0007669"/>
    <property type="project" value="TreeGrafter"/>
</dbReference>
<organism evidence="7 8">
    <name type="scientific">Flavobacterium stagni</name>
    <dbReference type="NCBI Taxonomy" id="2506421"/>
    <lineage>
        <taxon>Bacteria</taxon>
        <taxon>Pseudomonadati</taxon>
        <taxon>Bacteroidota</taxon>
        <taxon>Flavobacteriia</taxon>
        <taxon>Flavobacteriales</taxon>
        <taxon>Flavobacteriaceae</taxon>
        <taxon>Flavobacterium</taxon>
    </lineage>
</organism>
<dbReference type="InterPro" id="IPR001611">
    <property type="entry name" value="Leu-rich_rpt"/>
</dbReference>
<dbReference type="InterPro" id="IPR025875">
    <property type="entry name" value="Leu-rich_rpt_4"/>
</dbReference>
<sequence>MKSKIFFILLAFSGLSYAQIINFPDANFKAKLLAANSNTNIASNNTQVNSNLSTLNPNGYCKIDVNDDGEIQITEALNIQFLNIYYSNITNLSGIEYFSNLKVLTCNNNPITNHNLTSLQNLIKLEISSNQASSLNLSGLSNLKYLSCVNSSLTNINLTGCISLEKLYCYNNQLTSLNVSNCINLKEIDCDNNQISSLDLSNLSNLNLLRSNSNLLTSINLDNCINLTIIGLLNNLLSELDVSDCHNLQQLFCTGNNLINLNVKNGSVINNSVFFNYSNNPNLTYICADENEISLINSLNNDYNINNCQVNSYCSFTPGGVFYTIQGDSKFDSNNNGCDNNDIIYPNFKCTITNGTITGSFITNSLGLFNLPVQAGTHTITPVLENPTYFTVQPNSFNVSFPTAVSPYNQDFCIVANGNHNDLEIVFLPINQARPGFDAIFKLIYKNKGNTIQSGTINLTFNDDVLDFVSSQYSISSQSTGNLNWTFTNLSPFESREINITFNLNSPTETPPLLSGNVLNYAASINGQTDEFPNDNNIVLNQTVVNSYDPNDKTCLEGTTITTNKIGEYVHYLIRFENNGTANAQNIVVKDIINLNKFDINSLIPISGSHNFETKISNTNNVEFIFQNINLPFDDANNDGYVSFKIKTNSNLIVGDTFSNSANIYFDYNFPIITNNYITTIQNTLGVHEIDNNNEIITYPNPVKDILSFKTSNRILKVEIYDTTGRILSSNSVHENKVDLSQLRSGNYILKVYTNKEIVRTKIVKD</sequence>
<feature type="domain" description="DUF7619" evidence="6">
    <location>
        <begin position="549"/>
        <end position="680"/>
    </location>
</feature>
<name>A0A4Q1KAA1_9FLAO</name>
<dbReference type="Pfam" id="PF12799">
    <property type="entry name" value="LRR_4"/>
    <property type="match status" value="1"/>
</dbReference>
<dbReference type="PROSITE" id="PS51450">
    <property type="entry name" value="LRR"/>
    <property type="match status" value="1"/>
</dbReference>
<dbReference type="InterPro" id="IPR032675">
    <property type="entry name" value="LRR_dom_sf"/>
</dbReference>
<dbReference type="InterPro" id="IPR026444">
    <property type="entry name" value="Secre_tail"/>
</dbReference>
<dbReference type="RefSeq" id="WP_129462058.1">
    <property type="nucleotide sequence ID" value="NZ_SBKN01000007.1"/>
</dbReference>
<dbReference type="NCBIfam" id="TIGR04183">
    <property type="entry name" value="Por_Secre_tail"/>
    <property type="match status" value="1"/>
</dbReference>
<dbReference type="InterPro" id="IPR052574">
    <property type="entry name" value="CDIRP"/>
</dbReference>
<dbReference type="PANTHER" id="PTHR47566">
    <property type="match status" value="1"/>
</dbReference>
<evidence type="ECO:0000256" key="3">
    <source>
        <dbReference type="ARBA" id="ARBA00022737"/>
    </source>
</evidence>
<dbReference type="InterPro" id="IPR047589">
    <property type="entry name" value="DUF11_rpt"/>
</dbReference>
<dbReference type="Proteomes" id="UP000289857">
    <property type="component" value="Unassembled WGS sequence"/>
</dbReference>
<feature type="chain" id="PRO_5020211779" evidence="4">
    <location>
        <begin position="19"/>
        <end position="766"/>
    </location>
</feature>
<reference evidence="8" key="1">
    <citation type="submission" date="2019-01" db="EMBL/GenBank/DDBJ databases">
        <title>Cytophagaceae bacterium strain CAR-16.</title>
        <authorList>
            <person name="Chen W.-M."/>
        </authorList>
    </citation>
    <scope>NUCLEOTIDE SEQUENCE [LARGE SCALE GENOMIC DNA]</scope>
    <source>
        <strain evidence="8">WWJ-16</strain>
    </source>
</reference>
<evidence type="ECO:0000256" key="2">
    <source>
        <dbReference type="ARBA" id="ARBA00022729"/>
    </source>
</evidence>
<evidence type="ECO:0000313" key="8">
    <source>
        <dbReference type="Proteomes" id="UP000289857"/>
    </source>
</evidence>
<feature type="domain" description="Secretion system C-terminal sorting" evidence="5">
    <location>
        <begin position="699"/>
        <end position="764"/>
    </location>
</feature>
<evidence type="ECO:0000256" key="1">
    <source>
        <dbReference type="ARBA" id="ARBA00022614"/>
    </source>
</evidence>